<dbReference type="SUPFAM" id="SSF52821">
    <property type="entry name" value="Rhodanese/Cell cycle control phosphatase"/>
    <property type="match status" value="1"/>
</dbReference>
<keyword evidence="3" id="KW-1185">Reference proteome</keyword>
<proteinExistence type="predicted"/>
<dbReference type="InterPro" id="IPR022376">
    <property type="entry name" value="PQQ_CXXCW"/>
</dbReference>
<evidence type="ECO:0000313" key="3">
    <source>
        <dbReference type="Proteomes" id="UP001054801"/>
    </source>
</evidence>
<dbReference type="RefSeq" id="WP_236500783.1">
    <property type="nucleotide sequence ID" value="NZ_CP091244.1"/>
</dbReference>
<protein>
    <submittedName>
        <fullName evidence="2">PQQ-dependent catabolism-associated CXXCW motif protein</fullName>
    </submittedName>
</protein>
<sequence length="189" mass="21578">MKRKLLLLPLTLCLAACQPDLGITQCERTPDMPPELKMEHYRGATPACVPNAITLNVTELQTLLQTAEPVLIDVWAILRRNEPGFPSEWLPNEDHYSLPEAVWLPNVGYGTLDAEMETYLQTHLQHLTSGNKHKPLVFFCVADCWMSWNTVQRVRQYGYTQVYWFKDGTDGWQQAGLPLHTVTPQAFKP</sequence>
<accession>A0ABY3T1S7</accession>
<dbReference type="NCBIfam" id="TIGR03865">
    <property type="entry name" value="PQQ_CXXCW"/>
    <property type="match status" value="1"/>
</dbReference>
<name>A0ABY3T1S7_9GAMM</name>
<dbReference type="InterPro" id="IPR036873">
    <property type="entry name" value="Rhodanese-like_dom_sf"/>
</dbReference>
<dbReference type="EMBL" id="CP091244">
    <property type="protein sequence ID" value="UJS25489.1"/>
    <property type="molecule type" value="Genomic_DNA"/>
</dbReference>
<dbReference type="Gene3D" id="3.40.250.10">
    <property type="entry name" value="Rhodanese-like domain"/>
    <property type="match status" value="1"/>
</dbReference>
<dbReference type="Proteomes" id="UP001054801">
    <property type="component" value="Chromosome"/>
</dbReference>
<dbReference type="InterPro" id="IPR001763">
    <property type="entry name" value="Rhodanese-like_dom"/>
</dbReference>
<evidence type="ECO:0000259" key="1">
    <source>
        <dbReference type="PROSITE" id="PS50206"/>
    </source>
</evidence>
<dbReference type="CDD" id="cd00158">
    <property type="entry name" value="RHOD"/>
    <property type="match status" value="1"/>
</dbReference>
<feature type="domain" description="Rhodanese" evidence="1">
    <location>
        <begin position="65"/>
        <end position="181"/>
    </location>
</feature>
<reference evidence="2" key="1">
    <citation type="journal article" date="2022" name="Microorganisms">
        <title>Two New Species of Filamentous Sulfur Bacteria of the Genus Thiothrix, Thiothrix winogradskyi sp. nov. and 'Candidatus Thiothrix sulfatifontis' sp. nov.</title>
        <authorList>
            <person name="Ravin N.V."/>
            <person name="Rossetti S."/>
            <person name="Beletsky A.V."/>
            <person name="Kadnikov V.V."/>
            <person name="Rudenko T.S."/>
            <person name="Smolyakov D.D."/>
            <person name="Moskvitina M.I."/>
            <person name="Gureeva M.V."/>
            <person name="Mardanov A.V."/>
            <person name="Grabovich M.Y."/>
        </authorList>
    </citation>
    <scope>NUCLEOTIDE SEQUENCE</scope>
    <source>
        <strain evidence="2">CT3</strain>
    </source>
</reference>
<gene>
    <name evidence="2" type="ORF">L2Y54_05460</name>
</gene>
<evidence type="ECO:0000313" key="2">
    <source>
        <dbReference type="EMBL" id="UJS25489.1"/>
    </source>
</evidence>
<dbReference type="PROSITE" id="PS50206">
    <property type="entry name" value="RHODANESE_3"/>
    <property type="match status" value="1"/>
</dbReference>
<organism evidence="2 3">
    <name type="scientific">Thiothrix winogradskyi</name>
    <dbReference type="NCBI Taxonomy" id="96472"/>
    <lineage>
        <taxon>Bacteria</taxon>
        <taxon>Pseudomonadati</taxon>
        <taxon>Pseudomonadota</taxon>
        <taxon>Gammaproteobacteria</taxon>
        <taxon>Thiotrichales</taxon>
        <taxon>Thiotrichaceae</taxon>
        <taxon>Thiothrix</taxon>
    </lineage>
</organism>
<dbReference type="Pfam" id="PF00581">
    <property type="entry name" value="Rhodanese"/>
    <property type="match status" value="1"/>
</dbReference>